<feature type="binding site" evidence="5">
    <location>
        <position position="169"/>
    </location>
    <ligand>
        <name>ATP</name>
        <dbReference type="ChEBI" id="CHEBI:30616"/>
    </ligand>
</feature>
<comment type="caution">
    <text evidence="8">The sequence shown here is derived from an EMBL/GenBank/DDBJ whole genome shotgun (WGS) entry which is preliminary data.</text>
</comment>
<dbReference type="InterPro" id="IPR027417">
    <property type="entry name" value="P-loop_NTPase"/>
</dbReference>
<comment type="similarity">
    <text evidence="5 6">Belongs to the adenylate kinase family.</text>
</comment>
<feature type="region of interest" description="NMP" evidence="5">
    <location>
        <begin position="35"/>
        <end position="64"/>
    </location>
</feature>
<dbReference type="EC" id="2.7.4.3" evidence="5 7"/>
<evidence type="ECO:0000256" key="4">
    <source>
        <dbReference type="ARBA" id="ARBA00022777"/>
    </source>
</evidence>
<feature type="binding site" evidence="5">
    <location>
        <begin position="62"/>
        <end position="64"/>
    </location>
    <ligand>
        <name>AMP</name>
        <dbReference type="ChEBI" id="CHEBI:456215"/>
    </ligand>
</feature>
<evidence type="ECO:0000256" key="2">
    <source>
        <dbReference type="ARBA" id="ARBA00022727"/>
    </source>
</evidence>
<evidence type="ECO:0000256" key="1">
    <source>
        <dbReference type="ARBA" id="ARBA00022679"/>
    </source>
</evidence>
<gene>
    <name evidence="5" type="primary">adk</name>
    <name evidence="8" type="ORF">COU88_02860</name>
</gene>
<evidence type="ECO:0000256" key="6">
    <source>
        <dbReference type="RuleBase" id="RU003330"/>
    </source>
</evidence>
<evidence type="ECO:0000313" key="8">
    <source>
        <dbReference type="EMBL" id="PJE62816.1"/>
    </source>
</evidence>
<dbReference type="UniPathway" id="UPA00588">
    <property type="reaction ID" value="UER00649"/>
</dbReference>
<dbReference type="InterPro" id="IPR000850">
    <property type="entry name" value="Adenylat/UMP-CMP_kin"/>
</dbReference>
<dbReference type="AlphaFoldDB" id="A0A2M8KSD1"/>
<feature type="binding site" evidence="5">
    <location>
        <position position="41"/>
    </location>
    <ligand>
        <name>AMP</name>
        <dbReference type="ChEBI" id="CHEBI:456215"/>
    </ligand>
</feature>
<dbReference type="Pfam" id="PF00406">
    <property type="entry name" value="ADK"/>
    <property type="match status" value="1"/>
</dbReference>
<keyword evidence="2 5" id="KW-0545">Nucleotide biosynthesis</keyword>
<feature type="binding site" evidence="5">
    <location>
        <begin position="90"/>
        <end position="93"/>
    </location>
    <ligand>
        <name>AMP</name>
        <dbReference type="ChEBI" id="CHEBI:456215"/>
    </ligand>
</feature>
<evidence type="ECO:0000313" key="9">
    <source>
        <dbReference type="Proteomes" id="UP000229554"/>
    </source>
</evidence>
<comment type="catalytic activity">
    <reaction evidence="5 7">
        <text>AMP + ATP = 2 ADP</text>
        <dbReference type="Rhea" id="RHEA:12973"/>
        <dbReference type="ChEBI" id="CHEBI:30616"/>
        <dbReference type="ChEBI" id="CHEBI:456215"/>
        <dbReference type="ChEBI" id="CHEBI:456216"/>
        <dbReference type="EC" id="2.7.4.3"/>
    </reaction>
</comment>
<dbReference type="Gene3D" id="3.40.50.300">
    <property type="entry name" value="P-loop containing nucleotide triphosphate hydrolases"/>
    <property type="match status" value="2"/>
</dbReference>
<keyword evidence="5" id="KW-0963">Cytoplasm</keyword>
<dbReference type="GO" id="GO:0005524">
    <property type="term" value="F:ATP binding"/>
    <property type="evidence" value="ECO:0007669"/>
    <property type="project" value="UniProtKB-UniRule"/>
</dbReference>
<dbReference type="CDD" id="cd01428">
    <property type="entry name" value="ADK"/>
    <property type="match status" value="1"/>
</dbReference>
<dbReference type="GO" id="GO:0005737">
    <property type="term" value="C:cytoplasm"/>
    <property type="evidence" value="ECO:0007669"/>
    <property type="project" value="UniProtKB-SubCell"/>
</dbReference>
<comment type="function">
    <text evidence="5">Catalyzes the reversible transfer of the terminal phosphate group between ATP and AMP. Plays an important role in cellular energy homeostasis and in adenine nucleotide metabolism.</text>
</comment>
<sequence>MAYNIVNIILIGIPGAGKSTQGNLLSKQLKIPYLSTGHIFRQIATEKTKWGRFVKETMTSGLLIPDKETIEIVAEYLRRPEYRRGYLLDGFPRNIYQAKRFREEITAVFYLKVPDKEALWRIAGRADEGRTDDTVSAVKKRIEIFHTHTEPILNMYREKKQLIEVDGTRDIRNINEFILKRLGKRMGKNGLSSWKRSRKILLAIVGLSGAGKTEATGFFREKEFPIVSFSNVINDYVDHHKLKHTEAVHKKLRVEFRQKYGMEAMAVLNKTKIQDEFRHSNFVVIDGLYSWEEYLYLRKEFPRIKLFLLAMHADKLLRYKRVNVRKYRRGLSGPDRDLHELSNLHKGAPIAFADFIVFNNGTLKTLYDNLEDVYRQVFYGIG</sequence>
<dbReference type="GO" id="GO:0044209">
    <property type="term" value="P:AMP salvage"/>
    <property type="evidence" value="ECO:0007669"/>
    <property type="project" value="UniProtKB-UniRule"/>
</dbReference>
<feature type="binding site" evidence="5">
    <location>
        <position position="130"/>
    </location>
    <ligand>
        <name>AMP</name>
        <dbReference type="ChEBI" id="CHEBI:456215"/>
    </ligand>
</feature>
<feature type="binding site" evidence="5">
    <location>
        <position position="141"/>
    </location>
    <ligand>
        <name>AMP</name>
        <dbReference type="ChEBI" id="CHEBI:456215"/>
    </ligand>
</feature>
<comment type="caution">
    <text evidence="5">Lacks conserved residue(s) required for the propagation of feature annotation.</text>
</comment>
<comment type="pathway">
    <text evidence="5">Purine metabolism; AMP biosynthesis via salvage pathway; AMP from ADP: step 1/1.</text>
</comment>
<organism evidence="8 9">
    <name type="scientific">Candidatus Roizmanbacteria bacterium CG10_big_fil_rev_8_21_14_0_10_39_6</name>
    <dbReference type="NCBI Taxonomy" id="1974853"/>
    <lineage>
        <taxon>Bacteria</taxon>
        <taxon>Candidatus Roizmaniibacteriota</taxon>
    </lineage>
</organism>
<keyword evidence="5 7" id="KW-0067">ATP-binding</keyword>
<evidence type="ECO:0000256" key="7">
    <source>
        <dbReference type="RuleBase" id="RU003331"/>
    </source>
</evidence>
<comment type="subunit">
    <text evidence="5 7">Monomer.</text>
</comment>
<dbReference type="HAMAP" id="MF_00235">
    <property type="entry name" value="Adenylate_kinase_Adk"/>
    <property type="match status" value="1"/>
</dbReference>
<comment type="subcellular location">
    <subcellularLocation>
        <location evidence="5 7">Cytoplasm</location>
    </subcellularLocation>
</comment>
<keyword evidence="1 5" id="KW-0808">Transferase</keyword>
<feature type="binding site" evidence="5">
    <location>
        <position position="125"/>
    </location>
    <ligand>
        <name>ATP</name>
        <dbReference type="ChEBI" id="CHEBI:30616"/>
    </ligand>
</feature>
<feature type="binding site" evidence="5">
    <location>
        <position position="36"/>
    </location>
    <ligand>
        <name>AMP</name>
        <dbReference type="ChEBI" id="CHEBI:456215"/>
    </ligand>
</feature>
<dbReference type="PROSITE" id="PS00113">
    <property type="entry name" value="ADENYLATE_KINASE"/>
    <property type="match status" value="1"/>
</dbReference>
<reference evidence="9" key="1">
    <citation type="submission" date="2017-09" db="EMBL/GenBank/DDBJ databases">
        <title>Depth-based differentiation of microbial function through sediment-hosted aquifers and enrichment of novel symbionts in the deep terrestrial subsurface.</title>
        <authorList>
            <person name="Probst A.J."/>
            <person name="Ladd B."/>
            <person name="Jarett J.K."/>
            <person name="Geller-Mcgrath D.E."/>
            <person name="Sieber C.M.K."/>
            <person name="Emerson J.B."/>
            <person name="Anantharaman K."/>
            <person name="Thomas B.C."/>
            <person name="Malmstrom R."/>
            <person name="Stieglmeier M."/>
            <person name="Klingl A."/>
            <person name="Woyke T."/>
            <person name="Ryan C.M."/>
            <person name="Banfield J.F."/>
        </authorList>
    </citation>
    <scope>NUCLEOTIDE SEQUENCE [LARGE SCALE GENOMIC DNA]</scope>
</reference>
<protein>
    <recommendedName>
        <fullName evidence="5 7">Adenylate kinase</fullName>
        <shortName evidence="5">AK</shortName>
        <ecNumber evidence="5 7">2.7.4.3</ecNumber>
    </recommendedName>
    <alternativeName>
        <fullName evidence="5">ATP-AMP transphosphorylase</fullName>
    </alternativeName>
    <alternativeName>
        <fullName evidence="5">ATP:AMP phosphotransferase</fullName>
    </alternativeName>
    <alternativeName>
        <fullName evidence="5">Adenylate monophosphate kinase</fullName>
    </alternativeName>
</protein>
<accession>A0A2M8KSD1</accession>
<dbReference type="Proteomes" id="UP000229554">
    <property type="component" value="Unassembled WGS sequence"/>
</dbReference>
<feature type="binding site" evidence="5">
    <location>
        <position position="97"/>
    </location>
    <ligand>
        <name>AMP</name>
        <dbReference type="ChEBI" id="CHEBI:456215"/>
    </ligand>
</feature>
<evidence type="ECO:0000256" key="5">
    <source>
        <dbReference type="HAMAP-Rule" id="MF_00235"/>
    </source>
</evidence>
<keyword evidence="3 5" id="KW-0547">Nucleotide-binding</keyword>
<dbReference type="GO" id="GO:0004017">
    <property type="term" value="F:AMP kinase activity"/>
    <property type="evidence" value="ECO:0007669"/>
    <property type="project" value="UniProtKB-UniRule"/>
</dbReference>
<name>A0A2M8KSD1_9BACT</name>
<proteinExistence type="inferred from homology"/>
<keyword evidence="4 5" id="KW-0418">Kinase</keyword>
<evidence type="ECO:0000256" key="3">
    <source>
        <dbReference type="ARBA" id="ARBA00022741"/>
    </source>
</evidence>
<dbReference type="EMBL" id="PFED01000120">
    <property type="protein sequence ID" value="PJE62816.1"/>
    <property type="molecule type" value="Genomic_DNA"/>
</dbReference>
<dbReference type="PANTHER" id="PTHR23359">
    <property type="entry name" value="NUCLEOTIDE KINASE"/>
    <property type="match status" value="1"/>
</dbReference>
<comment type="domain">
    <text evidence="5">Consists of three domains, a large central CORE domain and two small peripheral domains, NMPbind and LID, which undergo movements during catalysis. The LID domain closes over the site of phosphoryl transfer upon ATP binding. Assembling and dissambling the active center during each catalytic cycle provides an effective means to prevent ATP hydrolysis.</text>
</comment>
<dbReference type="InterPro" id="IPR033690">
    <property type="entry name" value="Adenylat_kinase_CS"/>
</dbReference>
<feature type="binding site" evidence="5">
    <location>
        <begin position="15"/>
        <end position="20"/>
    </location>
    <ligand>
        <name>ATP</name>
        <dbReference type="ChEBI" id="CHEBI:30616"/>
    </ligand>
</feature>
<dbReference type="SUPFAM" id="SSF52540">
    <property type="entry name" value="P-loop containing nucleoside triphosphate hydrolases"/>
    <property type="match status" value="2"/>
</dbReference>
<dbReference type="PRINTS" id="PR00094">
    <property type="entry name" value="ADENYLTKNASE"/>
</dbReference>